<dbReference type="InterPro" id="IPR051052">
    <property type="entry name" value="Diverse_substrate_MTase"/>
</dbReference>
<dbReference type="GO" id="GO:0032259">
    <property type="term" value="P:methylation"/>
    <property type="evidence" value="ECO:0007669"/>
    <property type="project" value="UniProtKB-KW"/>
</dbReference>
<evidence type="ECO:0000256" key="2">
    <source>
        <dbReference type="ARBA" id="ARBA00022603"/>
    </source>
</evidence>
<comment type="caution">
    <text evidence="5">The sequence shown here is derived from an EMBL/GenBank/DDBJ whole genome shotgun (WGS) entry which is preliminary data.</text>
</comment>
<feature type="domain" description="Methyltransferase type 11" evidence="4">
    <location>
        <begin position="48"/>
        <end position="147"/>
    </location>
</feature>
<gene>
    <name evidence="5" type="ORF">D9613_003086</name>
</gene>
<dbReference type="Gene3D" id="3.40.50.150">
    <property type="entry name" value="Vaccinia Virus protein VP39"/>
    <property type="match status" value="1"/>
</dbReference>
<dbReference type="Proteomes" id="UP000521872">
    <property type="component" value="Unassembled WGS sequence"/>
</dbReference>
<evidence type="ECO:0000256" key="1">
    <source>
        <dbReference type="ARBA" id="ARBA00008361"/>
    </source>
</evidence>
<dbReference type="AlphaFoldDB" id="A0A8H4VP23"/>
<accession>A0A8H4VP23</accession>
<dbReference type="EMBL" id="JAACJL010000044">
    <property type="protein sequence ID" value="KAF4614894.1"/>
    <property type="molecule type" value="Genomic_DNA"/>
</dbReference>
<name>A0A8H4VP23_9AGAR</name>
<organism evidence="5 6">
    <name type="scientific">Agrocybe pediades</name>
    <dbReference type="NCBI Taxonomy" id="84607"/>
    <lineage>
        <taxon>Eukaryota</taxon>
        <taxon>Fungi</taxon>
        <taxon>Dikarya</taxon>
        <taxon>Basidiomycota</taxon>
        <taxon>Agaricomycotina</taxon>
        <taxon>Agaricomycetes</taxon>
        <taxon>Agaricomycetidae</taxon>
        <taxon>Agaricales</taxon>
        <taxon>Agaricineae</taxon>
        <taxon>Strophariaceae</taxon>
        <taxon>Agrocybe</taxon>
    </lineage>
</organism>
<comment type="similarity">
    <text evidence="1">Belongs to the methyltransferase superfamily.</text>
</comment>
<evidence type="ECO:0000313" key="5">
    <source>
        <dbReference type="EMBL" id="KAF4614894.1"/>
    </source>
</evidence>
<evidence type="ECO:0000313" key="6">
    <source>
        <dbReference type="Proteomes" id="UP000521872"/>
    </source>
</evidence>
<dbReference type="PANTHER" id="PTHR44942:SF4">
    <property type="entry name" value="METHYLTRANSFERASE TYPE 11 DOMAIN-CONTAINING PROTEIN"/>
    <property type="match status" value="1"/>
</dbReference>
<keyword evidence="2" id="KW-0489">Methyltransferase</keyword>
<dbReference type="InterPro" id="IPR013216">
    <property type="entry name" value="Methyltransf_11"/>
</dbReference>
<evidence type="ECO:0000259" key="4">
    <source>
        <dbReference type="Pfam" id="PF08241"/>
    </source>
</evidence>
<reference evidence="5 6" key="1">
    <citation type="submission" date="2019-12" db="EMBL/GenBank/DDBJ databases">
        <authorList>
            <person name="Floudas D."/>
            <person name="Bentzer J."/>
            <person name="Ahren D."/>
            <person name="Johansson T."/>
            <person name="Persson P."/>
            <person name="Tunlid A."/>
        </authorList>
    </citation>
    <scope>NUCLEOTIDE SEQUENCE [LARGE SCALE GENOMIC DNA]</scope>
    <source>
        <strain evidence="5 6">CBS 102.39</strain>
    </source>
</reference>
<dbReference type="SUPFAM" id="SSF53335">
    <property type="entry name" value="S-adenosyl-L-methionine-dependent methyltransferases"/>
    <property type="match status" value="1"/>
</dbReference>
<proteinExistence type="inferred from homology"/>
<protein>
    <recommendedName>
        <fullName evidence="4">Methyltransferase type 11 domain-containing protein</fullName>
    </recommendedName>
</protein>
<dbReference type="GO" id="GO:0008757">
    <property type="term" value="F:S-adenosylmethionine-dependent methyltransferase activity"/>
    <property type="evidence" value="ECO:0007669"/>
    <property type="project" value="InterPro"/>
</dbReference>
<evidence type="ECO:0000256" key="3">
    <source>
        <dbReference type="ARBA" id="ARBA00022679"/>
    </source>
</evidence>
<keyword evidence="3" id="KW-0808">Transferase</keyword>
<dbReference type="InterPro" id="IPR029063">
    <property type="entry name" value="SAM-dependent_MTases_sf"/>
</dbReference>
<dbReference type="Pfam" id="PF08241">
    <property type="entry name" value="Methyltransf_11"/>
    <property type="match status" value="1"/>
</dbReference>
<dbReference type="CDD" id="cd02440">
    <property type="entry name" value="AdoMet_MTases"/>
    <property type="match status" value="1"/>
</dbReference>
<keyword evidence="6" id="KW-1185">Reference proteome</keyword>
<sequence>MSSVHSIAQKGFGTGTNELYDRIRPSYQPFSLDYIRESLKQTEPLNIVEIGAGTGIFTRALLKDPKWNALIKELKALEPSEGMRDVFTRTVPKDDRISIAEGYFDATKVEDGWADLIVIAQAFHWCPDYDAAALEFARILKPTGTVALIWNLEDRDGAEWVAKIRDLIEVHEQGTPQFRHGYWKQTFDTPSYQKFFEPPQQKTRSYHITGTKESAVDRASSKSFIAVLPDEKKKEVQNEIRKIVDEDTSKVWIDKSQGTFEYPYKVDVVICHKSDSSCT</sequence>
<dbReference type="PANTHER" id="PTHR44942">
    <property type="entry name" value="METHYLTRANSF_11 DOMAIN-CONTAINING PROTEIN"/>
    <property type="match status" value="1"/>
</dbReference>